<evidence type="ECO:0000313" key="2">
    <source>
        <dbReference type="EMBL" id="KAG2650629.1"/>
    </source>
</evidence>
<dbReference type="EMBL" id="CM029038">
    <property type="protein sequence ID" value="KAG2650629.1"/>
    <property type="molecule type" value="Genomic_DNA"/>
</dbReference>
<protein>
    <submittedName>
        <fullName evidence="2">Uncharacterized protein</fullName>
    </submittedName>
</protein>
<feature type="region of interest" description="Disordered" evidence="1">
    <location>
        <begin position="50"/>
        <end position="74"/>
    </location>
</feature>
<dbReference type="Proteomes" id="UP000823388">
    <property type="component" value="Chromosome 1N"/>
</dbReference>
<organism evidence="2 3">
    <name type="scientific">Panicum virgatum</name>
    <name type="common">Blackwell switchgrass</name>
    <dbReference type="NCBI Taxonomy" id="38727"/>
    <lineage>
        <taxon>Eukaryota</taxon>
        <taxon>Viridiplantae</taxon>
        <taxon>Streptophyta</taxon>
        <taxon>Embryophyta</taxon>
        <taxon>Tracheophyta</taxon>
        <taxon>Spermatophyta</taxon>
        <taxon>Magnoliopsida</taxon>
        <taxon>Liliopsida</taxon>
        <taxon>Poales</taxon>
        <taxon>Poaceae</taxon>
        <taxon>PACMAD clade</taxon>
        <taxon>Panicoideae</taxon>
        <taxon>Panicodae</taxon>
        <taxon>Paniceae</taxon>
        <taxon>Panicinae</taxon>
        <taxon>Panicum</taxon>
        <taxon>Panicum sect. Hiantes</taxon>
    </lineage>
</organism>
<reference evidence="2" key="1">
    <citation type="submission" date="2020-05" db="EMBL/GenBank/DDBJ databases">
        <title>WGS assembly of Panicum virgatum.</title>
        <authorList>
            <person name="Lovell J.T."/>
            <person name="Jenkins J."/>
            <person name="Shu S."/>
            <person name="Juenger T.E."/>
            <person name="Schmutz J."/>
        </authorList>
    </citation>
    <scope>NUCLEOTIDE SEQUENCE</scope>
    <source>
        <strain evidence="2">AP13</strain>
    </source>
</reference>
<comment type="caution">
    <text evidence="2">The sequence shown here is derived from an EMBL/GenBank/DDBJ whole genome shotgun (WGS) entry which is preliminary data.</text>
</comment>
<keyword evidence="3" id="KW-1185">Reference proteome</keyword>
<gene>
    <name evidence="2" type="ORF">PVAP13_1NG193219</name>
</gene>
<evidence type="ECO:0000313" key="3">
    <source>
        <dbReference type="Proteomes" id="UP000823388"/>
    </source>
</evidence>
<dbReference type="AlphaFoldDB" id="A0A8T0X4Y0"/>
<proteinExistence type="predicted"/>
<evidence type="ECO:0000256" key="1">
    <source>
        <dbReference type="SAM" id="MobiDB-lite"/>
    </source>
</evidence>
<name>A0A8T0X4Y0_PANVG</name>
<accession>A0A8T0X4Y0</accession>
<sequence length="74" mass="7894">MWGLPAAASIWAPPPIHPFIHVGCFASAAPQPLSLPVAATARLPRRYADKPPLSRQLLGHKLGTSPLHTSHSTK</sequence>